<dbReference type="SUPFAM" id="SSF53187">
    <property type="entry name" value="Zn-dependent exopeptidases"/>
    <property type="match status" value="1"/>
</dbReference>
<keyword evidence="6 9" id="KW-0378">Hydrolase</keyword>
<protein>
    <recommendedName>
        <fullName evidence="10">M18 family aminopeptidase</fullName>
        <ecNumber evidence="10">3.4.11.-</ecNumber>
    </recommendedName>
</protein>
<comment type="caution">
    <text evidence="11">The sequence shown here is derived from an EMBL/GenBank/DDBJ whole genome shotgun (WGS) entry which is preliminary data.</text>
</comment>
<dbReference type="Pfam" id="PF02127">
    <property type="entry name" value="Peptidase_M18"/>
    <property type="match status" value="1"/>
</dbReference>
<dbReference type="PANTHER" id="PTHR28570">
    <property type="entry name" value="ASPARTYL AMINOPEPTIDASE"/>
    <property type="match status" value="1"/>
</dbReference>
<dbReference type="PANTHER" id="PTHR28570:SF2">
    <property type="entry name" value="M18 FAMILY AMINOPEPTIDASE 1-RELATED"/>
    <property type="match status" value="1"/>
</dbReference>
<comment type="similarity">
    <text evidence="2 9">Belongs to the peptidase M18 family.</text>
</comment>
<dbReference type="InterPro" id="IPR023358">
    <property type="entry name" value="Peptidase_M18_dom2"/>
</dbReference>
<keyword evidence="12" id="KW-1185">Reference proteome</keyword>
<accession>A0ABS9MJP9</accession>
<dbReference type="NCBIfam" id="NF002600">
    <property type="entry name" value="PRK02256.1"/>
    <property type="match status" value="1"/>
</dbReference>
<dbReference type="EMBL" id="JAKNHQ010000010">
    <property type="protein sequence ID" value="MCG4611044.1"/>
    <property type="molecule type" value="Genomic_DNA"/>
</dbReference>
<dbReference type="GO" id="GO:0004177">
    <property type="term" value="F:aminopeptidase activity"/>
    <property type="evidence" value="ECO:0007669"/>
    <property type="project" value="UniProtKB-KW"/>
</dbReference>
<keyword evidence="5 9" id="KW-0479">Metal-binding</keyword>
<evidence type="ECO:0000256" key="9">
    <source>
        <dbReference type="RuleBase" id="RU004386"/>
    </source>
</evidence>
<evidence type="ECO:0000256" key="1">
    <source>
        <dbReference type="ARBA" id="ARBA00001947"/>
    </source>
</evidence>
<dbReference type="EC" id="3.4.11.-" evidence="10"/>
<keyword evidence="8 9" id="KW-0482">Metalloprotease</keyword>
<evidence type="ECO:0000256" key="4">
    <source>
        <dbReference type="ARBA" id="ARBA00022670"/>
    </source>
</evidence>
<reference evidence="11 12" key="1">
    <citation type="submission" date="2022-01" db="EMBL/GenBank/DDBJ databases">
        <title>Collection of gut derived symbiotic bacterial strains cultured from healthy donors.</title>
        <authorList>
            <person name="Lin H."/>
            <person name="Kohout C."/>
            <person name="Waligurski E."/>
            <person name="Pamer E.G."/>
        </authorList>
    </citation>
    <scope>NUCLEOTIDE SEQUENCE [LARGE SCALE GENOMIC DNA]</scope>
    <source>
        <strain evidence="11 12">DFI.7.58</strain>
    </source>
</reference>
<dbReference type="SUPFAM" id="SSF101821">
    <property type="entry name" value="Aminopeptidase/glucanase lid domain"/>
    <property type="match status" value="1"/>
</dbReference>
<sequence>MAKKKEQVDVEQLREELLICRKNGYQKLSDDRVKKADAFCEDYKVFLDHSKTEREAVKSAILRAEKEGFVAFDPKKTYKAGDKVYYNNRGKALILAVIGKNGCKDGVRIAAAHIDSPRLDLKPHPLYEKDELALFKSHYYGGIKKYQWTAIPLSMHGLAVLKDGTHVEIRLGEEPGEPQFCVTDLLPHLGTEQMSKTLNKAIEGENLNILAGSRPVRADEGDNLFKLNTMRLIHEKYGMTEEDFVSADIEFVPAFKASDVGFDRSMVGGYGQDDRVCAYPSLMAVLNAKNPQHTIITVLADREEIGSDGNTGLNSEFMRYFIADLAQAEGLEPRHVLSKSKCLSADVTAAYDPTYASAYEKTNSTFLNNGIGMSKYTGSRGKSGTSEASAEFVAEIRSLFEENDVLWQIGELGKVDGGGGGTVAMFIANLNVDVLDVGVPVLSMHSPFEIVSKTDIYMTYKGIKAFFESKV</sequence>
<evidence type="ECO:0000256" key="10">
    <source>
        <dbReference type="RuleBase" id="RU004387"/>
    </source>
</evidence>
<evidence type="ECO:0000313" key="12">
    <source>
        <dbReference type="Proteomes" id="UP001298681"/>
    </source>
</evidence>
<keyword evidence="3 9" id="KW-0031">Aminopeptidase</keyword>
<evidence type="ECO:0000256" key="8">
    <source>
        <dbReference type="ARBA" id="ARBA00023049"/>
    </source>
</evidence>
<gene>
    <name evidence="11" type="ORF">L0P57_08880</name>
</gene>
<evidence type="ECO:0000256" key="5">
    <source>
        <dbReference type="ARBA" id="ARBA00022723"/>
    </source>
</evidence>
<evidence type="ECO:0000256" key="3">
    <source>
        <dbReference type="ARBA" id="ARBA00022438"/>
    </source>
</evidence>
<evidence type="ECO:0000313" key="11">
    <source>
        <dbReference type="EMBL" id="MCG4611044.1"/>
    </source>
</evidence>
<keyword evidence="4 9" id="KW-0645">Protease</keyword>
<dbReference type="Proteomes" id="UP001298681">
    <property type="component" value="Unassembled WGS sequence"/>
</dbReference>
<keyword evidence="7 9" id="KW-0862">Zinc</keyword>
<evidence type="ECO:0000256" key="2">
    <source>
        <dbReference type="ARBA" id="ARBA00008290"/>
    </source>
</evidence>
<dbReference type="RefSeq" id="WP_087228872.1">
    <property type="nucleotide sequence ID" value="NZ_JAKNHQ010000010.1"/>
</dbReference>
<dbReference type="InterPro" id="IPR001948">
    <property type="entry name" value="Peptidase_M18"/>
</dbReference>
<evidence type="ECO:0000256" key="6">
    <source>
        <dbReference type="ARBA" id="ARBA00022801"/>
    </source>
</evidence>
<dbReference type="Gene3D" id="3.40.630.10">
    <property type="entry name" value="Zn peptidases"/>
    <property type="match status" value="1"/>
</dbReference>
<proteinExistence type="inferred from homology"/>
<comment type="cofactor">
    <cofactor evidence="1 10">
        <name>Zn(2+)</name>
        <dbReference type="ChEBI" id="CHEBI:29105"/>
    </cofactor>
</comment>
<organism evidence="11 12">
    <name type="scientific">Anaeromassilibacillus senegalensis</name>
    <dbReference type="NCBI Taxonomy" id="1673717"/>
    <lineage>
        <taxon>Bacteria</taxon>
        <taxon>Bacillati</taxon>
        <taxon>Bacillota</taxon>
        <taxon>Clostridia</taxon>
        <taxon>Eubacteriales</taxon>
        <taxon>Acutalibacteraceae</taxon>
        <taxon>Anaeromassilibacillus</taxon>
    </lineage>
</organism>
<evidence type="ECO:0000256" key="7">
    <source>
        <dbReference type="ARBA" id="ARBA00022833"/>
    </source>
</evidence>
<dbReference type="PRINTS" id="PR00932">
    <property type="entry name" value="AMINO1PTASE"/>
</dbReference>
<name>A0ABS9MJP9_9FIRM</name>
<dbReference type="Gene3D" id="2.30.250.10">
    <property type="entry name" value="Aminopeptidase i, Domain 2"/>
    <property type="match status" value="1"/>
</dbReference>